<dbReference type="InterPro" id="IPR025449">
    <property type="entry name" value="JetB"/>
</dbReference>
<dbReference type="Pfam" id="PF13835">
    <property type="entry name" value="DUF4194"/>
    <property type="match status" value="1"/>
</dbReference>
<feature type="region of interest" description="Disordered" evidence="1">
    <location>
        <begin position="1"/>
        <end position="37"/>
    </location>
</feature>
<evidence type="ECO:0000256" key="1">
    <source>
        <dbReference type="SAM" id="MobiDB-lite"/>
    </source>
</evidence>
<dbReference type="KEGG" id="led:BBK82_08280"/>
<dbReference type="STRING" id="1586287.BBK82_08280"/>
<evidence type="ECO:0000313" key="2">
    <source>
        <dbReference type="EMBL" id="ANZ36065.1"/>
    </source>
</evidence>
<dbReference type="OrthoDB" id="3725402at2"/>
<dbReference type="Proteomes" id="UP000093053">
    <property type="component" value="Chromosome"/>
</dbReference>
<organism evidence="2 3">
    <name type="scientific">Lentzea guizhouensis</name>
    <dbReference type="NCBI Taxonomy" id="1586287"/>
    <lineage>
        <taxon>Bacteria</taxon>
        <taxon>Bacillati</taxon>
        <taxon>Actinomycetota</taxon>
        <taxon>Actinomycetes</taxon>
        <taxon>Pseudonocardiales</taxon>
        <taxon>Pseudonocardiaceae</taxon>
        <taxon>Lentzea</taxon>
    </lineage>
</organism>
<keyword evidence="3" id="KW-1185">Reference proteome</keyword>
<dbReference type="RefSeq" id="WP_065914472.1">
    <property type="nucleotide sequence ID" value="NZ_CP016793.1"/>
</dbReference>
<dbReference type="AlphaFoldDB" id="A0A1B2HEA7"/>
<evidence type="ECO:0000313" key="3">
    <source>
        <dbReference type="Proteomes" id="UP000093053"/>
    </source>
</evidence>
<dbReference type="EMBL" id="CP016793">
    <property type="protein sequence ID" value="ANZ36065.1"/>
    <property type="molecule type" value="Genomic_DNA"/>
</dbReference>
<feature type="compositionally biased region" description="Basic and acidic residues" evidence="1">
    <location>
        <begin position="223"/>
        <end position="234"/>
    </location>
</feature>
<name>A0A1B2HEA7_9PSEU</name>
<accession>A0A1B2HEA7</accession>
<reference evidence="2 3" key="1">
    <citation type="submission" date="2016-07" db="EMBL/GenBank/DDBJ databases">
        <title>Complete genome sequence of the Lentzea guizhouensis DHS C013.</title>
        <authorList>
            <person name="Cao C."/>
        </authorList>
    </citation>
    <scope>NUCLEOTIDE SEQUENCE [LARGE SCALE GENOMIC DNA]</scope>
    <source>
        <strain evidence="2 3">DHS C013</strain>
    </source>
</reference>
<feature type="compositionally biased region" description="Acidic residues" evidence="1">
    <location>
        <begin position="13"/>
        <end position="29"/>
    </location>
</feature>
<gene>
    <name evidence="2" type="ORF">BBK82_08280</name>
</gene>
<evidence type="ECO:0008006" key="4">
    <source>
        <dbReference type="Google" id="ProtNLM"/>
    </source>
</evidence>
<sequence>MSERVDVPYDDSTSSDDMDQYGFEDDEPDQPGSSRLPTAARRALTTLLTKRFITRSRNRSAWDALLTYETEIRERLADMYLLLVVDKDYEVAFKRQDPADDAPRLLRRDKPLHRDASLLLIHLRKEHTYTDATDDPVVITRAQVAEFLRPFREDGDGDEAKFQRRVEAAVRAVADLKLLTPDPDADYLFTVSPAVVPLIGADEVMRMEQYFSQAAGEAGVPDESGHEGSGEDLA</sequence>
<feature type="region of interest" description="Disordered" evidence="1">
    <location>
        <begin position="215"/>
        <end position="234"/>
    </location>
</feature>
<protein>
    <recommendedName>
        <fullName evidence="4">DUF4194 domain-containing protein</fullName>
    </recommendedName>
</protein>
<proteinExistence type="predicted"/>